<dbReference type="AlphaFoldDB" id="A0A1G9IAM5"/>
<dbReference type="InterPro" id="IPR033947">
    <property type="entry name" value="ETF_alpha_N"/>
</dbReference>
<feature type="non-terminal residue" evidence="4">
    <location>
        <position position="144"/>
    </location>
</feature>
<dbReference type="InterPro" id="IPR014729">
    <property type="entry name" value="Rossmann-like_a/b/a_fold"/>
</dbReference>
<keyword evidence="2" id="KW-0249">Electron transport</keyword>
<evidence type="ECO:0000259" key="3">
    <source>
        <dbReference type="SMART" id="SM00893"/>
    </source>
</evidence>
<dbReference type="EMBL" id="FNEE01000029">
    <property type="protein sequence ID" value="SDL21883.1"/>
    <property type="molecule type" value="Genomic_DNA"/>
</dbReference>
<dbReference type="InterPro" id="IPR001308">
    <property type="entry name" value="ETF_a/FixB"/>
</dbReference>
<comment type="similarity">
    <text evidence="1">Belongs to the ETF alpha-subunit/FixB family.</text>
</comment>
<dbReference type="InterPro" id="IPR014730">
    <property type="entry name" value="ETF_a/b_N"/>
</dbReference>
<dbReference type="GO" id="GO:0050660">
    <property type="term" value="F:flavin adenine dinucleotide binding"/>
    <property type="evidence" value="ECO:0007669"/>
    <property type="project" value="InterPro"/>
</dbReference>
<dbReference type="GO" id="GO:0009055">
    <property type="term" value="F:electron transfer activity"/>
    <property type="evidence" value="ECO:0007669"/>
    <property type="project" value="InterPro"/>
</dbReference>
<name>A0A1G9IAM5_9HYPH</name>
<feature type="domain" description="Electron transfer flavoprotein alpha/beta-subunit N-terminal" evidence="3">
    <location>
        <begin position="3"/>
        <end position="144"/>
    </location>
</feature>
<dbReference type="PANTHER" id="PTHR43153:SF1">
    <property type="entry name" value="ELECTRON TRANSFER FLAVOPROTEIN SUBUNIT ALPHA, MITOCHONDRIAL"/>
    <property type="match status" value="1"/>
</dbReference>
<proteinExistence type="inferred from homology"/>
<organism evidence="4 5">
    <name type="scientific">Mesorhizobium muleiense</name>
    <dbReference type="NCBI Taxonomy" id="1004279"/>
    <lineage>
        <taxon>Bacteria</taxon>
        <taxon>Pseudomonadati</taxon>
        <taxon>Pseudomonadota</taxon>
        <taxon>Alphaproteobacteria</taxon>
        <taxon>Hyphomicrobiales</taxon>
        <taxon>Phyllobacteriaceae</taxon>
        <taxon>Mesorhizobium</taxon>
    </lineage>
</organism>
<gene>
    <name evidence="4" type="ORF">SAMN05428953_12972</name>
</gene>
<reference evidence="5" key="1">
    <citation type="submission" date="2016-10" db="EMBL/GenBank/DDBJ databases">
        <authorList>
            <person name="Varghese N."/>
            <person name="Submissions S."/>
        </authorList>
    </citation>
    <scope>NUCLEOTIDE SEQUENCE [LARGE SCALE GENOMIC DNA]</scope>
    <source>
        <strain evidence="5">CGMCC 1.11022</strain>
    </source>
</reference>
<sequence>MTILLIAEHDNATLSDQTAKALSAALQIGSDVHVLVAGNGAKPAADAAAKLKGVSKVLLAEADELTERLAEPLAALVIGMADTYDTIVAPATSSGKNVAPRVAALLDVAQVSEIIEIVSPDTFKRPIYAGNAIQTVQSSDAKKV</sequence>
<dbReference type="PANTHER" id="PTHR43153">
    <property type="entry name" value="ELECTRON TRANSFER FLAVOPROTEIN ALPHA"/>
    <property type="match status" value="1"/>
</dbReference>
<dbReference type="GO" id="GO:0033539">
    <property type="term" value="P:fatty acid beta-oxidation using acyl-CoA dehydrogenase"/>
    <property type="evidence" value="ECO:0007669"/>
    <property type="project" value="TreeGrafter"/>
</dbReference>
<dbReference type="Gene3D" id="3.40.50.620">
    <property type="entry name" value="HUPs"/>
    <property type="match status" value="1"/>
</dbReference>
<evidence type="ECO:0000256" key="2">
    <source>
        <dbReference type="ARBA" id="ARBA00022982"/>
    </source>
</evidence>
<dbReference type="Pfam" id="PF01012">
    <property type="entry name" value="ETF"/>
    <property type="match status" value="1"/>
</dbReference>
<dbReference type="CDD" id="cd01715">
    <property type="entry name" value="ETF_alpha"/>
    <property type="match status" value="1"/>
</dbReference>
<dbReference type="Proteomes" id="UP000198894">
    <property type="component" value="Unassembled WGS sequence"/>
</dbReference>
<keyword evidence="5" id="KW-1185">Reference proteome</keyword>
<accession>A0A1G9IAM5</accession>
<dbReference type="SUPFAM" id="SSF52402">
    <property type="entry name" value="Adenine nucleotide alpha hydrolases-like"/>
    <property type="match status" value="1"/>
</dbReference>
<dbReference type="SMART" id="SM00893">
    <property type="entry name" value="ETF"/>
    <property type="match status" value="1"/>
</dbReference>
<evidence type="ECO:0000313" key="4">
    <source>
        <dbReference type="EMBL" id="SDL21883.1"/>
    </source>
</evidence>
<protein>
    <submittedName>
        <fullName evidence="4">Electron transfer flavoprotein alpha subunit</fullName>
    </submittedName>
</protein>
<evidence type="ECO:0000313" key="5">
    <source>
        <dbReference type="Proteomes" id="UP000198894"/>
    </source>
</evidence>
<evidence type="ECO:0000256" key="1">
    <source>
        <dbReference type="ARBA" id="ARBA00005817"/>
    </source>
</evidence>
<keyword evidence="2" id="KW-0813">Transport</keyword>